<accession>A0A939PFI3</accession>
<name>A0A939PFI3_9ACTN</name>
<dbReference type="AlphaFoldDB" id="A0A939PFI3"/>
<protein>
    <submittedName>
        <fullName evidence="1">Uncharacterized protein</fullName>
    </submittedName>
</protein>
<evidence type="ECO:0000313" key="1">
    <source>
        <dbReference type="EMBL" id="MBO2449163.1"/>
    </source>
</evidence>
<dbReference type="Proteomes" id="UP000669179">
    <property type="component" value="Unassembled WGS sequence"/>
</dbReference>
<gene>
    <name evidence="1" type="ORF">J4573_18815</name>
</gene>
<evidence type="ECO:0000313" key="2">
    <source>
        <dbReference type="Proteomes" id="UP000669179"/>
    </source>
</evidence>
<sequence length="65" mass="7714">MDADAHDLERLRADFQGWRFIVSDRRRWWALRGPLPMDKIHEVDALDADSSQQLRAALLRQKGRR</sequence>
<dbReference type="EMBL" id="JAGEOJ010000007">
    <property type="protein sequence ID" value="MBO2449163.1"/>
    <property type="molecule type" value="Genomic_DNA"/>
</dbReference>
<comment type="caution">
    <text evidence="1">The sequence shown here is derived from an EMBL/GenBank/DDBJ whole genome shotgun (WGS) entry which is preliminary data.</text>
</comment>
<proteinExistence type="predicted"/>
<organism evidence="1 2">
    <name type="scientific">Actinomadura barringtoniae</name>
    <dbReference type="NCBI Taxonomy" id="1427535"/>
    <lineage>
        <taxon>Bacteria</taxon>
        <taxon>Bacillati</taxon>
        <taxon>Actinomycetota</taxon>
        <taxon>Actinomycetes</taxon>
        <taxon>Streptosporangiales</taxon>
        <taxon>Thermomonosporaceae</taxon>
        <taxon>Actinomadura</taxon>
    </lineage>
</organism>
<reference evidence="1" key="1">
    <citation type="submission" date="2021-03" db="EMBL/GenBank/DDBJ databases">
        <authorList>
            <person name="Kanchanasin P."/>
            <person name="Saeng-In P."/>
            <person name="Phongsopitanun W."/>
            <person name="Yuki M."/>
            <person name="Kudo T."/>
            <person name="Ohkuma M."/>
            <person name="Tanasupawat S."/>
        </authorList>
    </citation>
    <scope>NUCLEOTIDE SEQUENCE</scope>
    <source>
        <strain evidence="1">GKU 128</strain>
    </source>
</reference>
<dbReference type="RefSeq" id="WP_208257018.1">
    <property type="nucleotide sequence ID" value="NZ_JAGEOJ010000007.1"/>
</dbReference>
<keyword evidence="2" id="KW-1185">Reference proteome</keyword>